<evidence type="ECO:0000313" key="2">
    <source>
        <dbReference type="Proteomes" id="UP000616885"/>
    </source>
</evidence>
<comment type="caution">
    <text evidence="1">The sequence shown here is derived from an EMBL/GenBank/DDBJ whole genome shotgun (WGS) entry which is preliminary data.</text>
</comment>
<organism evidence="1 2">
    <name type="scientific">Bionectria ochroleuca</name>
    <name type="common">Gliocladium roseum</name>
    <dbReference type="NCBI Taxonomy" id="29856"/>
    <lineage>
        <taxon>Eukaryota</taxon>
        <taxon>Fungi</taxon>
        <taxon>Dikarya</taxon>
        <taxon>Ascomycota</taxon>
        <taxon>Pezizomycotina</taxon>
        <taxon>Sordariomycetes</taxon>
        <taxon>Hypocreomycetidae</taxon>
        <taxon>Hypocreales</taxon>
        <taxon>Bionectriaceae</taxon>
        <taxon>Clonostachys</taxon>
    </lineage>
</organism>
<dbReference type="EMBL" id="JADCTT010000001">
    <property type="protein sequence ID" value="KAF9758763.1"/>
    <property type="molecule type" value="Genomic_DNA"/>
</dbReference>
<sequence length="100" mass="11261">MIAGALNGGMRRWALANFGAGLVEQDQTECCNLSFSDLHQQTRKPSERVSMRSIRWCNHLRSLGARRTLGPVTMQAEMTYDVFVFLQCPRAMVKHITSSS</sequence>
<proteinExistence type="predicted"/>
<dbReference type="Proteomes" id="UP000616885">
    <property type="component" value="Unassembled WGS sequence"/>
</dbReference>
<evidence type="ECO:0000313" key="1">
    <source>
        <dbReference type="EMBL" id="KAF9758763.1"/>
    </source>
</evidence>
<reference evidence="1" key="1">
    <citation type="submission" date="2020-10" db="EMBL/GenBank/DDBJ databases">
        <title>High-Quality Genome Resource of Clonostachys rosea strain S41 by Oxford Nanopore Long-Read Sequencing.</title>
        <authorList>
            <person name="Wang H."/>
        </authorList>
    </citation>
    <scope>NUCLEOTIDE SEQUENCE</scope>
    <source>
        <strain evidence="1">S41</strain>
    </source>
</reference>
<accession>A0A8H7NN35</accession>
<name>A0A8H7NN35_BIOOC</name>
<protein>
    <submittedName>
        <fullName evidence="1">Uncharacterized protein</fullName>
    </submittedName>
</protein>
<dbReference type="AlphaFoldDB" id="A0A8H7NN35"/>
<gene>
    <name evidence="1" type="ORF">IM811_000457</name>
</gene>